<dbReference type="Proteomes" id="UP001589609">
    <property type="component" value="Unassembled WGS sequence"/>
</dbReference>
<accession>A0ABV5WBU9</accession>
<reference evidence="1 2" key="1">
    <citation type="submission" date="2024-09" db="EMBL/GenBank/DDBJ databases">
        <authorList>
            <person name="Sun Q."/>
            <person name="Mori K."/>
        </authorList>
    </citation>
    <scope>NUCLEOTIDE SEQUENCE [LARGE SCALE GENOMIC DNA]</scope>
    <source>
        <strain evidence="1 2">JCM 11201</strain>
    </source>
</reference>
<keyword evidence="2" id="KW-1185">Reference proteome</keyword>
<organism evidence="1 2">
    <name type="scientific">Ectobacillus funiculus</name>
    <dbReference type="NCBI Taxonomy" id="137993"/>
    <lineage>
        <taxon>Bacteria</taxon>
        <taxon>Bacillati</taxon>
        <taxon>Bacillota</taxon>
        <taxon>Bacilli</taxon>
        <taxon>Bacillales</taxon>
        <taxon>Bacillaceae</taxon>
        <taxon>Ectobacillus</taxon>
    </lineage>
</organism>
<protein>
    <submittedName>
        <fullName evidence="1">Uncharacterized protein</fullName>
    </submittedName>
</protein>
<evidence type="ECO:0000313" key="2">
    <source>
        <dbReference type="Proteomes" id="UP001589609"/>
    </source>
</evidence>
<proteinExistence type="predicted"/>
<dbReference type="EMBL" id="JBHMAF010000020">
    <property type="protein sequence ID" value="MFB9758057.1"/>
    <property type="molecule type" value="Genomic_DNA"/>
</dbReference>
<name>A0ABV5WBU9_9BACI</name>
<sequence>MKKQWVITQSERDQCFVDALRRIRENVDILKESATELDHVKEGIEGSYHQILKDLKALKLYR</sequence>
<gene>
    <name evidence="1" type="ORF">ACFFMS_05830</name>
</gene>
<comment type="caution">
    <text evidence="1">The sequence shown here is derived from an EMBL/GenBank/DDBJ whole genome shotgun (WGS) entry which is preliminary data.</text>
</comment>
<dbReference type="RefSeq" id="WP_379948298.1">
    <property type="nucleotide sequence ID" value="NZ_JBHMAF010000020.1"/>
</dbReference>
<evidence type="ECO:0000313" key="1">
    <source>
        <dbReference type="EMBL" id="MFB9758057.1"/>
    </source>
</evidence>